<dbReference type="PANTHER" id="PTHR43441">
    <property type="entry name" value="RIBOSOMAL-PROTEIN-SERINE ACETYLTRANSFERASE"/>
    <property type="match status" value="1"/>
</dbReference>
<evidence type="ECO:0000313" key="2">
    <source>
        <dbReference type="EMBL" id="GGM84331.1"/>
    </source>
</evidence>
<reference evidence="3" key="1">
    <citation type="journal article" date="2019" name="Int. J. Syst. Evol. Microbiol.">
        <title>The Global Catalogue of Microorganisms (GCM) 10K type strain sequencing project: providing services to taxonomists for standard genome sequencing and annotation.</title>
        <authorList>
            <consortium name="The Broad Institute Genomics Platform"/>
            <consortium name="The Broad Institute Genome Sequencing Center for Infectious Disease"/>
            <person name="Wu L."/>
            <person name="Ma J."/>
        </authorList>
    </citation>
    <scope>NUCLEOTIDE SEQUENCE [LARGE SCALE GENOMIC DNA]</scope>
    <source>
        <strain evidence="3">CGMCC 4.7319</strain>
    </source>
</reference>
<sequence length="215" mass="24036">MGATPRCTRLTANPPGNVPGHAASLLAVEPVEINAGEYYLRAFRSDDRIDDVPALAETFADPETRRYMPRLTGEDAPSAETLVLLLTDGWEKDYRWSWAVCEAVTAEVMAGIVIHDVDHHLKSAEVMCWSQPAHRGKGVLPKALNSVLGWVYGAMEIHRVTYRHAVSNQASQRVAEKCGFTLEGRLREEAIVDDQREDQLLWSRLASDPFPEQLR</sequence>
<protein>
    <submittedName>
        <fullName evidence="2">N-acetyltransferase</fullName>
    </submittedName>
</protein>
<dbReference type="InterPro" id="IPR000182">
    <property type="entry name" value="GNAT_dom"/>
</dbReference>
<dbReference type="Proteomes" id="UP000597656">
    <property type="component" value="Unassembled WGS sequence"/>
</dbReference>
<dbReference type="Pfam" id="PF13302">
    <property type="entry name" value="Acetyltransf_3"/>
    <property type="match status" value="1"/>
</dbReference>
<gene>
    <name evidence="2" type="ORF">GCM10011609_20560</name>
</gene>
<evidence type="ECO:0000313" key="3">
    <source>
        <dbReference type="Proteomes" id="UP000597656"/>
    </source>
</evidence>
<dbReference type="EMBL" id="BMNC01000002">
    <property type="protein sequence ID" value="GGM84331.1"/>
    <property type="molecule type" value="Genomic_DNA"/>
</dbReference>
<evidence type="ECO:0000259" key="1">
    <source>
        <dbReference type="Pfam" id="PF13302"/>
    </source>
</evidence>
<name>A0ABQ2HM31_9PSEU</name>
<accession>A0ABQ2HM31</accession>
<feature type="domain" description="N-acetyltransferase" evidence="1">
    <location>
        <begin position="48"/>
        <end position="181"/>
    </location>
</feature>
<dbReference type="Gene3D" id="3.40.630.30">
    <property type="match status" value="1"/>
</dbReference>
<dbReference type="PANTHER" id="PTHR43441:SF10">
    <property type="entry name" value="ACETYLTRANSFERASE"/>
    <property type="match status" value="1"/>
</dbReference>
<dbReference type="InterPro" id="IPR016181">
    <property type="entry name" value="Acyl_CoA_acyltransferase"/>
</dbReference>
<dbReference type="SUPFAM" id="SSF55729">
    <property type="entry name" value="Acyl-CoA N-acyltransferases (Nat)"/>
    <property type="match status" value="1"/>
</dbReference>
<proteinExistence type="predicted"/>
<comment type="caution">
    <text evidence="2">The sequence shown here is derived from an EMBL/GenBank/DDBJ whole genome shotgun (WGS) entry which is preliminary data.</text>
</comment>
<dbReference type="InterPro" id="IPR051908">
    <property type="entry name" value="Ribosomal_N-acetyltransferase"/>
</dbReference>
<keyword evidence="3" id="KW-1185">Reference proteome</keyword>
<organism evidence="2 3">
    <name type="scientific">Lentzea pudingi</name>
    <dbReference type="NCBI Taxonomy" id="1789439"/>
    <lineage>
        <taxon>Bacteria</taxon>
        <taxon>Bacillati</taxon>
        <taxon>Actinomycetota</taxon>
        <taxon>Actinomycetes</taxon>
        <taxon>Pseudonocardiales</taxon>
        <taxon>Pseudonocardiaceae</taxon>
        <taxon>Lentzea</taxon>
    </lineage>
</organism>